<reference evidence="2" key="1">
    <citation type="submission" date="2016-01" db="EMBL/GenBank/DDBJ databases">
        <title>Draft genome of Chromobacterium sp. F49.</title>
        <authorList>
            <person name="Hong K.W."/>
        </authorList>
    </citation>
    <scope>NUCLEOTIDE SEQUENCE [LARGE SCALE GENOMIC DNA]</scope>
    <source>
        <strain evidence="2">P7IIIA</strain>
    </source>
</reference>
<comment type="caution">
    <text evidence="1">The sequence shown here is derived from an EMBL/GenBank/DDBJ whole genome shotgun (WGS) entry which is preliminary data.</text>
</comment>
<gene>
    <name evidence="1" type="ORF">AWM68_20245</name>
</gene>
<dbReference type="RefSeq" id="WP_066240394.1">
    <property type="nucleotide sequence ID" value="NZ_LRFC01000019.1"/>
</dbReference>
<dbReference type="Proteomes" id="UP000076567">
    <property type="component" value="Unassembled WGS sequence"/>
</dbReference>
<sequence>MARKSGTTETVTVEGIDYTLQHPGVRAGVQLRDRTKDMHGNLVEEKLYSELMKYVIVEPKVNWDTVEEIGNQAFTELMKEASTFLMG</sequence>
<evidence type="ECO:0000313" key="2">
    <source>
        <dbReference type="Proteomes" id="UP000076567"/>
    </source>
</evidence>
<keyword evidence="2" id="KW-1185">Reference proteome</keyword>
<proteinExistence type="predicted"/>
<dbReference type="OrthoDB" id="2627254at2"/>
<dbReference type="AlphaFoldDB" id="A0A165NMW0"/>
<dbReference type="EMBL" id="LRFC01000019">
    <property type="protein sequence ID" value="KZE66796.1"/>
    <property type="molecule type" value="Genomic_DNA"/>
</dbReference>
<organism evidence="1 2">
    <name type="scientific">Fictibacillus phosphorivorans</name>
    <dbReference type="NCBI Taxonomy" id="1221500"/>
    <lineage>
        <taxon>Bacteria</taxon>
        <taxon>Bacillati</taxon>
        <taxon>Bacillota</taxon>
        <taxon>Bacilli</taxon>
        <taxon>Bacillales</taxon>
        <taxon>Fictibacillaceae</taxon>
        <taxon>Fictibacillus</taxon>
    </lineage>
</organism>
<evidence type="ECO:0000313" key="1">
    <source>
        <dbReference type="EMBL" id="KZE66796.1"/>
    </source>
</evidence>
<name>A0A165NMW0_9BACL</name>
<accession>A0A165NMW0</accession>
<protein>
    <submittedName>
        <fullName evidence="1">Uncharacterized protein</fullName>
    </submittedName>
</protein>